<dbReference type="GO" id="GO:0003723">
    <property type="term" value="F:RNA binding"/>
    <property type="evidence" value="ECO:0007669"/>
    <property type="project" value="InterPro"/>
</dbReference>
<dbReference type="InterPro" id="IPR043504">
    <property type="entry name" value="Peptidase_S1_PA_chymotrypsin"/>
</dbReference>
<protein>
    <recommendedName>
        <fullName evidence="14">RNA-directed RNA polymerase</fullName>
    </recommendedName>
</protein>
<dbReference type="SUPFAM" id="SSF56672">
    <property type="entry name" value="DNA/RNA polymerases"/>
    <property type="match status" value="1"/>
</dbReference>
<keyword evidence="9" id="KW-0693">Viral RNA replication</keyword>
<evidence type="ECO:0000256" key="9">
    <source>
        <dbReference type="ARBA" id="ARBA00022953"/>
    </source>
</evidence>
<keyword evidence="2" id="KW-0645">Protease</keyword>
<dbReference type="GO" id="GO:0039694">
    <property type="term" value="P:viral RNA genome replication"/>
    <property type="evidence" value="ECO:0007669"/>
    <property type="project" value="InterPro"/>
</dbReference>
<dbReference type="InterPro" id="IPR000605">
    <property type="entry name" value="Helicase_SF3_ssDNA/RNA_vir"/>
</dbReference>
<dbReference type="PROSITE" id="PS50507">
    <property type="entry name" value="RDRP_SSRNA_POS"/>
    <property type="match status" value="1"/>
</dbReference>
<keyword evidence="5" id="KW-0547">Nucleotide-binding</keyword>
<evidence type="ECO:0000256" key="4">
    <source>
        <dbReference type="ARBA" id="ARBA00022695"/>
    </source>
</evidence>
<dbReference type="Pfam" id="PF00680">
    <property type="entry name" value="RdRP_1"/>
    <property type="match status" value="1"/>
</dbReference>
<keyword evidence="1" id="KW-0696">RNA-directed RNA polymerase</keyword>
<dbReference type="InterPro" id="IPR024387">
    <property type="entry name" value="Pept_C3G_Picornavir"/>
</dbReference>
<dbReference type="Gene3D" id="2.40.10.10">
    <property type="entry name" value="Trypsin-like serine proteases"/>
    <property type="match status" value="1"/>
</dbReference>
<dbReference type="Gene3D" id="3.30.70.270">
    <property type="match status" value="1"/>
</dbReference>
<evidence type="ECO:0000259" key="10">
    <source>
        <dbReference type="PROSITE" id="PS50507"/>
    </source>
</evidence>
<dbReference type="GO" id="GO:0006508">
    <property type="term" value="P:proteolysis"/>
    <property type="evidence" value="ECO:0007669"/>
    <property type="project" value="UniProtKB-KW"/>
</dbReference>
<keyword evidence="8" id="KW-0067">ATP-binding</keyword>
<evidence type="ECO:0000313" key="13">
    <source>
        <dbReference type="EMBL" id="UGV21561.1"/>
    </source>
</evidence>
<evidence type="ECO:0000256" key="5">
    <source>
        <dbReference type="ARBA" id="ARBA00022741"/>
    </source>
</evidence>
<evidence type="ECO:0000259" key="12">
    <source>
        <dbReference type="PROSITE" id="PS51874"/>
    </source>
</evidence>
<evidence type="ECO:0000256" key="8">
    <source>
        <dbReference type="ARBA" id="ARBA00022840"/>
    </source>
</evidence>
<accession>A0A8K1ZLQ4</accession>
<feature type="domain" description="RdRp catalytic" evidence="10">
    <location>
        <begin position="1480"/>
        <end position="1631"/>
    </location>
</feature>
<evidence type="ECO:0000256" key="6">
    <source>
        <dbReference type="ARBA" id="ARBA00022801"/>
    </source>
</evidence>
<dbReference type="PROSITE" id="PS51874">
    <property type="entry name" value="PCV_3C_PRO"/>
    <property type="match status" value="1"/>
</dbReference>
<dbReference type="CDD" id="cd23194">
    <property type="entry name" value="Dicistroviridae_RdRp"/>
    <property type="match status" value="1"/>
</dbReference>
<keyword evidence="7" id="KW-0788">Thiol protease</keyword>
<dbReference type="Pfam" id="PF00910">
    <property type="entry name" value="RNA_helicase"/>
    <property type="match status" value="1"/>
</dbReference>
<dbReference type="GO" id="GO:0004197">
    <property type="term" value="F:cysteine-type endopeptidase activity"/>
    <property type="evidence" value="ECO:0007669"/>
    <property type="project" value="InterPro"/>
</dbReference>
<dbReference type="GO" id="GO:0003968">
    <property type="term" value="F:RNA-directed RNA polymerase activity"/>
    <property type="evidence" value="ECO:0007669"/>
    <property type="project" value="UniProtKB-KW"/>
</dbReference>
<feature type="domain" description="SF3 helicase" evidence="11">
    <location>
        <begin position="323"/>
        <end position="497"/>
    </location>
</feature>
<evidence type="ECO:0008006" key="14">
    <source>
        <dbReference type="Google" id="ProtNLM"/>
    </source>
</evidence>
<evidence type="ECO:0000259" key="11">
    <source>
        <dbReference type="PROSITE" id="PS51218"/>
    </source>
</evidence>
<evidence type="ECO:0000256" key="7">
    <source>
        <dbReference type="ARBA" id="ARBA00022807"/>
    </source>
</evidence>
<name>A0A8K1ZLQ4_9VIRU</name>
<dbReference type="InterPro" id="IPR007094">
    <property type="entry name" value="RNA-dir_pol_PSvirus"/>
</dbReference>
<dbReference type="InterPro" id="IPR043502">
    <property type="entry name" value="DNA/RNA_pol_sf"/>
</dbReference>
<feature type="domain" description="Peptidase C3" evidence="12">
    <location>
        <begin position="966"/>
        <end position="1195"/>
    </location>
</feature>
<dbReference type="InterPro" id="IPR044067">
    <property type="entry name" value="PCV_3C_PRO"/>
</dbReference>
<dbReference type="SUPFAM" id="SSF50494">
    <property type="entry name" value="Trypsin-like serine proteases"/>
    <property type="match status" value="1"/>
</dbReference>
<dbReference type="GO" id="GO:0006351">
    <property type="term" value="P:DNA-templated transcription"/>
    <property type="evidence" value="ECO:0007669"/>
    <property type="project" value="InterPro"/>
</dbReference>
<reference evidence="13" key="1">
    <citation type="submission" date="2021-08" db="EMBL/GenBank/DDBJ databases">
        <title>Mining and genetic analysis of wild giant panda gut virome.</title>
        <authorList>
            <person name="Lu X."/>
            <person name="Yang X.S."/>
            <person name="Zhang W."/>
        </authorList>
    </citation>
    <scope>NUCLEOTIDE SEQUENCE</scope>
    <source>
        <strain evidence="13">PPLV4</strain>
    </source>
</reference>
<dbReference type="Pfam" id="PF12381">
    <property type="entry name" value="Peptidase_C3G"/>
    <property type="match status" value="1"/>
</dbReference>
<keyword evidence="4" id="KW-0548">Nucleotidyltransferase</keyword>
<evidence type="ECO:0000256" key="3">
    <source>
        <dbReference type="ARBA" id="ARBA00022679"/>
    </source>
</evidence>
<dbReference type="EMBL" id="MZ956596">
    <property type="protein sequence ID" value="UGV21561.1"/>
    <property type="molecule type" value="Genomic_RNA"/>
</dbReference>
<organism evidence="13">
    <name type="scientific">Giant panda Dicistroviridae</name>
    <dbReference type="NCBI Taxonomy" id="2903096"/>
    <lineage>
        <taxon>Viruses</taxon>
        <taxon>Riboviria</taxon>
        <taxon>Orthornavirae</taxon>
        <taxon>Pisuviricota</taxon>
        <taxon>Pisoniviricetes</taxon>
        <taxon>Picornavirales</taxon>
        <taxon>Dicistroviridae</taxon>
    </lineage>
</organism>
<dbReference type="InterPro" id="IPR001205">
    <property type="entry name" value="RNA-dir_pol_C"/>
</dbReference>
<dbReference type="GO" id="GO:0003724">
    <property type="term" value="F:RNA helicase activity"/>
    <property type="evidence" value="ECO:0007669"/>
    <property type="project" value="InterPro"/>
</dbReference>
<keyword evidence="3" id="KW-0808">Transferase</keyword>
<sequence length="1774" mass="202544">MDYTSRYIAEIYSSFFCCNLHFTNPLAISDSEFVSDLFDYLVAFAIFRPRVYNDVDGNTFKEYNTSVPSIAQVGIRIDNNLSIDSDFINVLSDMTSTFQEVVRSLNSATATVISNLRQKFSAFLTICYNLFRYGTGAIALQDAIINIVGILMSTSIPDTVVADIHKIFTKTEAQSGSEVELVFKILALSSFVLFVRKVPDEKHVTNFINKLDRIPKAFDGISKMWSHFDKISKQLWPWIETTILQRENKFPNTVLLDDVVDWSEELAELLELAKRNEIKRDMATLTRASRMYARGIRLMKHCTSIKLNRANTDMIARLLPAAKLLADDAMKSGAYKSKLRQEPIIVWFSGGSGVGKTGLSYPFIMDMMRTFGEIPKTWQQDIYARMPELEYWDGYTDQEYILFDDAFQIKDSQLKPNPELFEIIRLGNSFPYQLHMASIEEKNNTFATPKFVLLTSNLENIKVESLNCPTAVTRRIDFAFRVTTVPDYIKTYTDANGVVKERLDAQKARASANAVLNFDVYEFELYDAESGNIIQSHLCYRDVVALVQEKMRRSFEYHTDITDFLDSYRSLLPGNTVAQIGDDSIVRSVINDFAAYSFFRNIVPYSLSYINSTCFNMYNKVKFNYKKEKHILDTLWDSEDPSVRQNLYSYFSYQTYRSINYFKNEKFSIRKTLQNVLGTSWTIFKACCATSAVAFTAWLAYRTTKQVVHEICVPQHIRDERELFDLASNATKCMDADCKSCSKCKFFPDDPLCVKWYTDCYCYATQMEATNKFSQLYSNSLLSHKPAKKNIKMTPQILLQMVESMINCDCDNCPTCQDNDLQHKFSHVAKVHNIPCICILSRLNQNFALCEVLSLIKFVGDQDVGIIKNIYLRSLYQTMSNDVNYYEDTPEGKKLIEDVVAYQSALYSQDIKPVRAAARVQYQGIYQGDISLNKAQRALSVRYQEGGDDTQHKIVEIITPTPQRRAPEEDLSSDTIVNHVVYPNTLYMIGHRINDEGKEVERSFGHILFVAGRIALMPYHFYIVFEELKFTHISLYSYTRMTQKIPVKDLTNTYRFPQKDAILVEFPVIVNCYKNIVNHFIDLEDYPRVKNCPGTLARLEYRDHSTTLAKFMSDSISVSESEDVNTIEIPGIGPQNNIIRSRHYYSYKMPTRAGDCGAALVVSNSAVQGKILGIHNSGSPGLTHGNAVALNKHILTLALSNFSQIAQYAYESTPLTVELETLADAGSFLVHDTHKNERISASVKSNLAPSPCFNALIKSPNLPGKLRPFVNADGVLLDPMALQRKKYGVPRPYLEPDLVDSIKESVKPLYYKENTPDPDYYHYPLTTEQAIIGIEGDPYVNAINRSTAPGYPYTFNKGGMTGKKKWFGFEQDYDLTGPACLELLADVEKLKLSILDNVRPEVVWIDTLKDAKIPAPKVNIGKTRLFTAAPMHYVIAMREMCLPFVAHCSRNRISNSIAVGTNPSSPEWSQIAYRLKEKGKHVIAGDYSNYDGTLPCQFVFAATQIMAEWYVLHWDEVISRGRNVVCGRELDQQQFREYLEKLYFECVHHLHIMNHANGTLLYNVRNGIPSGCPVTAILNSMVNLFSLSYCWMKIQEGTSKENMTSFFECCTHIFYGDDFIMNIREDVVPVYNQETITIAMKKYLDMDMTDEAKTGEIVTSRLLSEVAFLKRKFRWEDTICEYVAPLQLDVILDSTNWVRLGNETPTLIVISTLESAVRELALHQQEIDKQWRDKIVELGIRLTNRCPGRMFVHDSRGTTLRNVKNSLWECNIGF</sequence>
<keyword evidence="6" id="KW-0378">Hydrolase</keyword>
<dbReference type="GO" id="GO:0005524">
    <property type="term" value="F:ATP binding"/>
    <property type="evidence" value="ECO:0007669"/>
    <property type="project" value="UniProtKB-KW"/>
</dbReference>
<dbReference type="InterPro" id="IPR009003">
    <property type="entry name" value="Peptidase_S1_PA"/>
</dbReference>
<proteinExistence type="predicted"/>
<evidence type="ECO:0000256" key="1">
    <source>
        <dbReference type="ARBA" id="ARBA00022484"/>
    </source>
</evidence>
<dbReference type="InterPro" id="IPR043128">
    <property type="entry name" value="Rev_trsase/Diguanyl_cyclase"/>
</dbReference>
<evidence type="ECO:0000256" key="2">
    <source>
        <dbReference type="ARBA" id="ARBA00022670"/>
    </source>
</evidence>
<dbReference type="PROSITE" id="PS51218">
    <property type="entry name" value="SF3_HELICASE_2"/>
    <property type="match status" value="1"/>
</dbReference>
<dbReference type="InterPro" id="IPR014759">
    <property type="entry name" value="Helicase_SF3_ssRNA_vir"/>
</dbReference>